<keyword evidence="2" id="KW-0378">Hydrolase</keyword>
<accession>A0AA41V667</accession>
<dbReference type="AlphaFoldDB" id="A0AA41V667"/>
<comment type="caution">
    <text evidence="4">The sequence shown here is derived from an EMBL/GenBank/DDBJ whole genome shotgun (WGS) entry which is preliminary data.</text>
</comment>
<protein>
    <recommendedName>
        <fullName evidence="3">3'-5' exonuclease domain-containing protein</fullName>
    </recommendedName>
</protein>
<dbReference type="Gene3D" id="3.30.420.10">
    <property type="entry name" value="Ribonuclease H-like superfamily/Ribonuclease H"/>
    <property type="match status" value="1"/>
</dbReference>
<dbReference type="CDD" id="cd06141">
    <property type="entry name" value="WRN_exo"/>
    <property type="match status" value="1"/>
</dbReference>
<dbReference type="FunFam" id="3.30.420.10:FF:000054">
    <property type="entry name" value="Werner Syndrome-like exonuclease"/>
    <property type="match status" value="1"/>
</dbReference>
<dbReference type="InterPro" id="IPR012337">
    <property type="entry name" value="RNaseH-like_sf"/>
</dbReference>
<evidence type="ECO:0000259" key="3">
    <source>
        <dbReference type="SMART" id="SM00474"/>
    </source>
</evidence>
<dbReference type="PANTHER" id="PTHR13620">
    <property type="entry name" value="3-5 EXONUCLEASE"/>
    <property type="match status" value="1"/>
</dbReference>
<dbReference type="Pfam" id="PF01612">
    <property type="entry name" value="DNA_pol_A_exo1"/>
    <property type="match status" value="1"/>
</dbReference>
<reference evidence="4" key="1">
    <citation type="submission" date="2022-03" db="EMBL/GenBank/DDBJ databases">
        <title>A functionally conserved STORR gene fusion in Papaver species that diverged 16.8 million years ago.</title>
        <authorList>
            <person name="Catania T."/>
        </authorList>
    </citation>
    <scope>NUCLEOTIDE SEQUENCE</scope>
    <source>
        <strain evidence="4">S-191538</strain>
    </source>
</reference>
<name>A0AA41V667_PAPNU</name>
<dbReference type="EMBL" id="JAJJMA010123754">
    <property type="protein sequence ID" value="MCL7032464.1"/>
    <property type="molecule type" value="Genomic_DNA"/>
</dbReference>
<dbReference type="Proteomes" id="UP001177140">
    <property type="component" value="Unassembled WGS sequence"/>
</dbReference>
<feature type="domain" description="3'-5' exonuclease" evidence="3">
    <location>
        <begin position="63"/>
        <end position="259"/>
    </location>
</feature>
<dbReference type="InterPro" id="IPR036397">
    <property type="entry name" value="RNaseH_sf"/>
</dbReference>
<dbReference type="InterPro" id="IPR002562">
    <property type="entry name" value="3'-5'_exonuclease_dom"/>
</dbReference>
<dbReference type="GO" id="GO:0006139">
    <property type="term" value="P:nucleobase-containing compound metabolic process"/>
    <property type="evidence" value="ECO:0007669"/>
    <property type="project" value="InterPro"/>
</dbReference>
<dbReference type="SMART" id="SM00474">
    <property type="entry name" value="35EXOc"/>
    <property type="match status" value="1"/>
</dbReference>
<evidence type="ECO:0000256" key="2">
    <source>
        <dbReference type="ARBA" id="ARBA00022801"/>
    </source>
</evidence>
<sequence>MAVVHQPLLSSTSWSSIADSKSNTIPIASSSSSNGANICIEELNVFQSTHRTYIVRFYNDRICTIITHAAWVVDQWISSIYTDFRNNLDNLVVGLDCEWKASDKDSAAFKSKRKKKKGSARNKVAVLQLCVADRCLIFQFACRDSIPPSLYEFLNDEKFRFVGVAVDEDGKKLHKDYELTVAKTIDLRTLAAEKLGRTELCRAGLKSLTQIVLAQDLPKPIDVTLSEWDARLLTDRQIEYACLDAFVSCKLALVLMRGF</sequence>
<dbReference type="PANTHER" id="PTHR13620:SF105">
    <property type="entry name" value="OS01G0737700 PROTEIN"/>
    <property type="match status" value="1"/>
</dbReference>
<keyword evidence="1" id="KW-0540">Nuclease</keyword>
<dbReference type="GO" id="GO:0003676">
    <property type="term" value="F:nucleic acid binding"/>
    <property type="evidence" value="ECO:0007669"/>
    <property type="project" value="InterPro"/>
</dbReference>
<organism evidence="4 5">
    <name type="scientific">Papaver nudicaule</name>
    <name type="common">Iceland poppy</name>
    <dbReference type="NCBI Taxonomy" id="74823"/>
    <lineage>
        <taxon>Eukaryota</taxon>
        <taxon>Viridiplantae</taxon>
        <taxon>Streptophyta</taxon>
        <taxon>Embryophyta</taxon>
        <taxon>Tracheophyta</taxon>
        <taxon>Spermatophyta</taxon>
        <taxon>Magnoliopsida</taxon>
        <taxon>Ranunculales</taxon>
        <taxon>Papaveraceae</taxon>
        <taxon>Papaveroideae</taxon>
        <taxon>Papaver</taxon>
    </lineage>
</organism>
<dbReference type="SUPFAM" id="SSF53098">
    <property type="entry name" value="Ribonuclease H-like"/>
    <property type="match status" value="1"/>
</dbReference>
<evidence type="ECO:0000256" key="1">
    <source>
        <dbReference type="ARBA" id="ARBA00022722"/>
    </source>
</evidence>
<dbReference type="GO" id="GO:0005634">
    <property type="term" value="C:nucleus"/>
    <property type="evidence" value="ECO:0007669"/>
    <property type="project" value="TreeGrafter"/>
</dbReference>
<dbReference type="InterPro" id="IPR051132">
    <property type="entry name" value="3-5_Exonuclease_domain"/>
</dbReference>
<evidence type="ECO:0000313" key="4">
    <source>
        <dbReference type="EMBL" id="MCL7032464.1"/>
    </source>
</evidence>
<dbReference type="GO" id="GO:0008408">
    <property type="term" value="F:3'-5' exonuclease activity"/>
    <property type="evidence" value="ECO:0007669"/>
    <property type="project" value="InterPro"/>
</dbReference>
<proteinExistence type="predicted"/>
<gene>
    <name evidence="4" type="ORF">MKW94_019841</name>
</gene>
<keyword evidence="5" id="KW-1185">Reference proteome</keyword>
<evidence type="ECO:0000313" key="5">
    <source>
        <dbReference type="Proteomes" id="UP001177140"/>
    </source>
</evidence>
<dbReference type="GO" id="GO:0005737">
    <property type="term" value="C:cytoplasm"/>
    <property type="evidence" value="ECO:0007669"/>
    <property type="project" value="TreeGrafter"/>
</dbReference>